<dbReference type="SUPFAM" id="SSF53474">
    <property type="entry name" value="alpha/beta-Hydrolases"/>
    <property type="match status" value="1"/>
</dbReference>
<organism evidence="3 4">
    <name type="scientific">Candidatus Nitrosocosmicus oleophilus</name>
    <dbReference type="NCBI Taxonomy" id="1353260"/>
    <lineage>
        <taxon>Archaea</taxon>
        <taxon>Nitrososphaerota</taxon>
        <taxon>Nitrososphaeria</taxon>
        <taxon>Nitrososphaerales</taxon>
        <taxon>Nitrososphaeraceae</taxon>
        <taxon>Candidatus Nitrosocosmicus</taxon>
    </lineage>
</organism>
<dbReference type="InterPro" id="IPR022742">
    <property type="entry name" value="Hydrolase_4"/>
</dbReference>
<dbReference type="GO" id="GO:0006508">
    <property type="term" value="P:proteolysis"/>
    <property type="evidence" value="ECO:0007669"/>
    <property type="project" value="InterPro"/>
</dbReference>
<sequence length="416" mass="45386">MSLNLVSIMFSAVTLCFLSSSLALTINGQSELQTTKYRNMIIDLGNGLETNARLNLPVIGDGPYPAVLLVPGSGRTDMNETGGYIRIDNSTGSLVYPSARPFYDIAEFLSERGFAVLQYDKRGIGANATILDDNVWGNTTFDDLAQDAQKALDILLNQPEVDPSKVVLIGHSEGTTIVPRIAINNSDKVGAIVLMGTLAQNLKEIGHDQVMVPVLYAQQVLDHDHNGLISLKEASEDHVFSSLVGNLTSVLAQNLPLANGTGATGEQMGRQYDKNNDTLISIKDELKPMQIDKLNSFSSVIPGEKCDGLTGPCPIWLNSQFALESNLYIISKVPSNVSILILQGENDSDTPIQQALLLQQKLAELRHPDHALITYPNLGHLFYPSSQWVTNVGGPVEKKVLEDLFEWISDPVRNFK</sequence>
<gene>
    <name evidence="3" type="ORF">NMY3_01680</name>
</gene>
<dbReference type="KEGG" id="taa:NMY3_01680"/>
<reference evidence="4" key="1">
    <citation type="submission" date="2015-10" db="EMBL/GenBank/DDBJ databases">
        <title>Niche specialization of a soil ammonia-oxidizing archaeon, Candidatus Nitrosocosmicus oleophilus.</title>
        <authorList>
            <person name="Jung M.-Y."/>
            <person name="Rhee S.-K."/>
        </authorList>
    </citation>
    <scope>NUCLEOTIDE SEQUENCE [LARGE SCALE GENOMIC DNA]</scope>
    <source>
        <strain evidence="4">MY3</strain>
    </source>
</reference>
<dbReference type="PANTHER" id="PTHR43265">
    <property type="entry name" value="ESTERASE ESTD"/>
    <property type="match status" value="1"/>
</dbReference>
<evidence type="ECO:0000259" key="1">
    <source>
        <dbReference type="Pfam" id="PF00326"/>
    </source>
</evidence>
<evidence type="ECO:0000313" key="4">
    <source>
        <dbReference type="Proteomes" id="UP000058925"/>
    </source>
</evidence>
<protein>
    <submittedName>
        <fullName evidence="3">Alpha/beta hydrolase family protein</fullName>
    </submittedName>
</protein>
<dbReference type="Pfam" id="PF12146">
    <property type="entry name" value="Hydrolase_4"/>
    <property type="match status" value="1"/>
</dbReference>
<dbReference type="EMBL" id="CP012850">
    <property type="protein sequence ID" value="ALI35883.1"/>
    <property type="molecule type" value="Genomic_DNA"/>
</dbReference>
<dbReference type="Gene3D" id="3.40.50.1820">
    <property type="entry name" value="alpha/beta hydrolase"/>
    <property type="match status" value="2"/>
</dbReference>
<feature type="domain" description="Serine aminopeptidase S33" evidence="2">
    <location>
        <begin position="102"/>
        <end position="200"/>
    </location>
</feature>
<dbReference type="InterPro" id="IPR053145">
    <property type="entry name" value="AB_hydrolase_Est10"/>
</dbReference>
<feature type="domain" description="Peptidase S9 prolyl oligopeptidase catalytic" evidence="1">
    <location>
        <begin position="318"/>
        <end position="383"/>
    </location>
</feature>
<proteinExistence type="predicted"/>
<dbReference type="GO" id="GO:0008236">
    <property type="term" value="F:serine-type peptidase activity"/>
    <property type="evidence" value="ECO:0007669"/>
    <property type="project" value="InterPro"/>
</dbReference>
<evidence type="ECO:0000313" key="3">
    <source>
        <dbReference type="EMBL" id="ALI35883.1"/>
    </source>
</evidence>
<keyword evidence="3" id="KW-0378">Hydrolase</keyword>
<dbReference type="GO" id="GO:0052689">
    <property type="term" value="F:carboxylic ester hydrolase activity"/>
    <property type="evidence" value="ECO:0007669"/>
    <property type="project" value="TreeGrafter"/>
</dbReference>
<dbReference type="PANTHER" id="PTHR43265:SF1">
    <property type="entry name" value="ESTERASE ESTD"/>
    <property type="match status" value="1"/>
</dbReference>
<dbReference type="AlphaFoldDB" id="A0A654LZW7"/>
<name>A0A654LZW7_9ARCH</name>
<dbReference type="InterPro" id="IPR029058">
    <property type="entry name" value="AB_hydrolase_fold"/>
</dbReference>
<dbReference type="InterPro" id="IPR001375">
    <property type="entry name" value="Peptidase_S9_cat"/>
</dbReference>
<evidence type="ECO:0000259" key="2">
    <source>
        <dbReference type="Pfam" id="PF12146"/>
    </source>
</evidence>
<accession>A0A654LZW7</accession>
<dbReference type="Pfam" id="PF00326">
    <property type="entry name" value="Peptidase_S9"/>
    <property type="match status" value="1"/>
</dbReference>
<keyword evidence="4" id="KW-1185">Reference proteome</keyword>
<dbReference type="Proteomes" id="UP000058925">
    <property type="component" value="Chromosome"/>
</dbReference>